<dbReference type="SUPFAM" id="SSF48452">
    <property type="entry name" value="TPR-like"/>
    <property type="match status" value="1"/>
</dbReference>
<evidence type="ECO:0000313" key="4">
    <source>
        <dbReference type="Proteomes" id="UP000328092"/>
    </source>
</evidence>
<dbReference type="InterPro" id="IPR019734">
    <property type="entry name" value="TPR_rpt"/>
</dbReference>
<dbReference type="CDD" id="cd07302">
    <property type="entry name" value="CHD"/>
    <property type="match status" value="1"/>
</dbReference>
<accession>A0A508TCX9</accession>
<comment type="caution">
    <text evidence="3">The sequence shown here is derived from an EMBL/GenBank/DDBJ whole genome shotgun (WGS) entry which is preliminary data.</text>
</comment>
<dbReference type="PANTHER" id="PTHR43081:SF19">
    <property type="entry name" value="PH-SENSITIVE ADENYLATE CYCLASE RV1264"/>
    <property type="match status" value="1"/>
</dbReference>
<proteinExistence type="predicted"/>
<sequence>MQKAEEATYAEFERLKRDLIEPSLSRHDGRLIKTTGDGALVEFASPLSATRCALELQDHLAAGSSPLKLRIGLNLGDVIVGQDGDIYGDGINIAVRLEGIADPGGILISDKVYAEVEGKLDAGFDDRGEQQLKNISKPIRAYAVRAGAHGALTEGLSAAPPLPDKAAIAIAVLPFENMSGDPEQEYFADGMVEEITTALSRFKWLFVIARNSSFTFKGKAVDIKEVGRRLGVRYILQGSVRKAAGKVRITGQLIDAVTGAHIWADTFERDLTDVFALQDEVTLAVVSAIEPKILQTEVALSARRRPENLTAYDFFLRAIQQSFPVTREGLAEAIRLARRALELDPGGRAASLASVFHLNNVVFGYSTDPKFELKEAVRLSHLALRIDDGDPSTLAGASLISAYVVRDSESALEMADRAVALNPNSFNAWSCRGWVYRAAGLPQEAVRCFERGIRMSPIDPTMFAGMGMALVELRRFDEAIVAGKKAQRLNPSHSYAYLCRASAFAHLGRDAEAREAAARLLEVNPTFRISGWIALSGQSNAQLVTDGLRKAGLPE</sequence>
<dbReference type="GO" id="GO:0035556">
    <property type="term" value="P:intracellular signal transduction"/>
    <property type="evidence" value="ECO:0007669"/>
    <property type="project" value="InterPro"/>
</dbReference>
<dbReference type="SUPFAM" id="SSF55073">
    <property type="entry name" value="Nucleotide cyclase"/>
    <property type="match status" value="1"/>
</dbReference>
<dbReference type="Proteomes" id="UP000328092">
    <property type="component" value="Unassembled WGS sequence"/>
</dbReference>
<feature type="repeat" description="TPR" evidence="1">
    <location>
        <begin position="460"/>
        <end position="493"/>
    </location>
</feature>
<gene>
    <name evidence="3" type="ORF">CI1B_49070</name>
</gene>
<feature type="repeat" description="TPR" evidence="1">
    <location>
        <begin position="426"/>
        <end position="459"/>
    </location>
</feature>
<dbReference type="InterPro" id="IPR050697">
    <property type="entry name" value="Adenylyl/Guanylyl_Cyclase_3/4"/>
</dbReference>
<dbReference type="GO" id="GO:0004016">
    <property type="term" value="F:adenylate cyclase activity"/>
    <property type="evidence" value="ECO:0007669"/>
    <property type="project" value="UniProtKB-EC"/>
</dbReference>
<keyword evidence="3" id="KW-0456">Lyase</keyword>
<dbReference type="Gene3D" id="1.25.40.10">
    <property type="entry name" value="Tetratricopeptide repeat domain"/>
    <property type="match status" value="1"/>
</dbReference>
<dbReference type="Gene3D" id="3.40.50.10070">
    <property type="entry name" value="TolB, N-terminal domain"/>
    <property type="match status" value="1"/>
</dbReference>
<evidence type="ECO:0000256" key="1">
    <source>
        <dbReference type="PROSITE-ProRule" id="PRU00339"/>
    </source>
</evidence>
<dbReference type="PROSITE" id="PS50125">
    <property type="entry name" value="GUANYLATE_CYCLASE_2"/>
    <property type="match status" value="1"/>
</dbReference>
<reference evidence="3" key="1">
    <citation type="submission" date="2019-02" db="EMBL/GenBank/DDBJ databases">
        <authorList>
            <person name="Pothier F.J."/>
        </authorList>
    </citation>
    <scope>NUCLEOTIDE SEQUENCE</scope>
    <source>
        <strain evidence="3">CI-1B</strain>
    </source>
</reference>
<dbReference type="InterPro" id="IPR001054">
    <property type="entry name" value="A/G_cyclase"/>
</dbReference>
<dbReference type="PROSITE" id="PS50005">
    <property type="entry name" value="TPR"/>
    <property type="match status" value="2"/>
</dbReference>
<dbReference type="GO" id="GO:0006171">
    <property type="term" value="P:cAMP biosynthetic process"/>
    <property type="evidence" value="ECO:0007669"/>
    <property type="project" value="TreeGrafter"/>
</dbReference>
<dbReference type="Gene3D" id="3.30.70.1230">
    <property type="entry name" value="Nucleotide cyclase"/>
    <property type="match status" value="1"/>
</dbReference>
<name>A0A508TCX9_9BRAD</name>
<organism evidence="3 4">
    <name type="scientific">Bradyrhizobium ivorense</name>
    <dbReference type="NCBI Taxonomy" id="2511166"/>
    <lineage>
        <taxon>Bacteria</taxon>
        <taxon>Pseudomonadati</taxon>
        <taxon>Pseudomonadota</taxon>
        <taxon>Alphaproteobacteria</taxon>
        <taxon>Hyphomicrobiales</taxon>
        <taxon>Nitrobacteraceae</taxon>
        <taxon>Bradyrhizobium</taxon>
    </lineage>
</organism>
<dbReference type="InterPro" id="IPR029787">
    <property type="entry name" value="Nucleotide_cyclase"/>
</dbReference>
<evidence type="ECO:0000259" key="2">
    <source>
        <dbReference type="PROSITE" id="PS50125"/>
    </source>
</evidence>
<dbReference type="EC" id="4.6.1.1" evidence="3"/>
<dbReference type="Pfam" id="PF00211">
    <property type="entry name" value="Guanylate_cyc"/>
    <property type="match status" value="1"/>
</dbReference>
<dbReference type="InterPro" id="IPR011990">
    <property type="entry name" value="TPR-like_helical_dom_sf"/>
</dbReference>
<keyword evidence="1" id="KW-0802">TPR repeat</keyword>
<dbReference type="Pfam" id="PF13432">
    <property type="entry name" value="TPR_16"/>
    <property type="match status" value="2"/>
</dbReference>
<feature type="domain" description="Guanylate cyclase" evidence="2">
    <location>
        <begin position="24"/>
        <end position="98"/>
    </location>
</feature>
<dbReference type="EMBL" id="CAADFC020000016">
    <property type="protein sequence ID" value="VIO73302.1"/>
    <property type="molecule type" value="Genomic_DNA"/>
</dbReference>
<evidence type="ECO:0000313" key="3">
    <source>
        <dbReference type="EMBL" id="VIO73302.1"/>
    </source>
</evidence>
<dbReference type="AlphaFoldDB" id="A0A508TCX9"/>
<dbReference type="PANTHER" id="PTHR43081">
    <property type="entry name" value="ADENYLATE CYCLASE, TERMINAL-DIFFERENTIATION SPECIFIC-RELATED"/>
    <property type="match status" value="1"/>
</dbReference>
<protein>
    <submittedName>
        <fullName evidence="3">PH-sensitive adenylate cyclase</fullName>
        <ecNumber evidence="3">4.6.1.1</ecNumber>
    </submittedName>
</protein>
<keyword evidence="4" id="KW-1185">Reference proteome</keyword>
<dbReference type="SMART" id="SM00028">
    <property type="entry name" value="TPR"/>
    <property type="match status" value="3"/>
</dbReference>